<evidence type="ECO:0000256" key="1">
    <source>
        <dbReference type="SAM" id="Phobius"/>
    </source>
</evidence>
<gene>
    <name evidence="2" type="ORF">R4198_16905</name>
</gene>
<accession>A0ABU4EVV5</accession>
<comment type="caution">
    <text evidence="2">The sequence shown here is derived from an EMBL/GenBank/DDBJ whole genome shotgun (WGS) entry which is preliminary data.</text>
</comment>
<evidence type="ECO:0000313" key="3">
    <source>
        <dbReference type="Proteomes" id="UP001185792"/>
    </source>
</evidence>
<name>A0ABU4EVV5_WILMA</name>
<keyword evidence="1" id="KW-0472">Membrane</keyword>
<protein>
    <submittedName>
        <fullName evidence="2">Uncharacterized protein</fullName>
    </submittedName>
</protein>
<evidence type="ECO:0000313" key="2">
    <source>
        <dbReference type="EMBL" id="MDV7135383.1"/>
    </source>
</evidence>
<dbReference type="Proteomes" id="UP001185792">
    <property type="component" value="Unassembled WGS sequence"/>
</dbReference>
<sequence length="223" mass="25165">MNYQAIAALVSLVSALATLWVSVLWIRPAVARARVHHEVLVVQDRLWNAMHDGEIDWSSERALNVYVYCEVLLRHPKELCLSNALAMATTLHRAGKYDETTEASKARQEALRSHEAEGQTSVGNRILQECEFELDRTVGWYFSRGSAIWPVLTPLTIVANRLARRLPNKVEHSHIQAFEHDSVELATEYRETAVVRNRKSDAVVRSWADLSGASKINMLAGLH</sequence>
<keyword evidence="1" id="KW-0812">Transmembrane</keyword>
<dbReference type="RefSeq" id="WP_317713853.1">
    <property type="nucleotide sequence ID" value="NZ_JAWLUM010000003.1"/>
</dbReference>
<organism evidence="2 3">
    <name type="scientific">Williamsia marianensis</name>
    <dbReference type="NCBI Taxonomy" id="85044"/>
    <lineage>
        <taxon>Bacteria</taxon>
        <taxon>Bacillati</taxon>
        <taxon>Actinomycetota</taxon>
        <taxon>Actinomycetes</taxon>
        <taxon>Mycobacteriales</taxon>
        <taxon>Nocardiaceae</taxon>
        <taxon>Williamsia</taxon>
    </lineage>
</organism>
<dbReference type="EMBL" id="JAWLUM010000003">
    <property type="protein sequence ID" value="MDV7135383.1"/>
    <property type="molecule type" value="Genomic_DNA"/>
</dbReference>
<feature type="transmembrane region" description="Helical" evidence="1">
    <location>
        <begin position="6"/>
        <end position="26"/>
    </location>
</feature>
<proteinExistence type="predicted"/>
<keyword evidence="3" id="KW-1185">Reference proteome</keyword>
<keyword evidence="1" id="KW-1133">Transmembrane helix</keyword>
<reference evidence="2 3" key="1">
    <citation type="submission" date="2023-10" db="EMBL/GenBank/DDBJ databases">
        <title>Development of a sustainable strategy for remediation of hydrocarbon-contaminated territories based on the waste exchange concept.</title>
        <authorList>
            <person name="Krivoruchko A."/>
        </authorList>
    </citation>
    <scope>NUCLEOTIDE SEQUENCE [LARGE SCALE GENOMIC DNA]</scope>
    <source>
        <strain evidence="2 3">IEGM 1236</strain>
    </source>
</reference>